<name>A0AAN7VNI2_9COLE</name>
<comment type="caution">
    <text evidence="7">The sequence shown here is derived from an EMBL/GenBank/DDBJ whole genome shotgun (WGS) entry which is preliminary data.</text>
</comment>
<evidence type="ECO:0000313" key="8">
    <source>
        <dbReference type="Proteomes" id="UP001329430"/>
    </source>
</evidence>
<keyword evidence="3" id="KW-0677">Repeat</keyword>
<keyword evidence="1" id="KW-0147">Chitin-binding</keyword>
<evidence type="ECO:0000313" key="7">
    <source>
        <dbReference type="EMBL" id="KAK5647384.1"/>
    </source>
</evidence>
<dbReference type="GO" id="GO:0005576">
    <property type="term" value="C:extracellular region"/>
    <property type="evidence" value="ECO:0007669"/>
    <property type="project" value="InterPro"/>
</dbReference>
<keyword evidence="5" id="KW-0325">Glycoprotein</keyword>
<evidence type="ECO:0000256" key="5">
    <source>
        <dbReference type="ARBA" id="ARBA00023180"/>
    </source>
</evidence>
<protein>
    <recommendedName>
        <fullName evidence="6">Chitin-binding type-2 domain-containing protein</fullName>
    </recommendedName>
</protein>
<dbReference type="PANTHER" id="PTHR23301:SF0">
    <property type="entry name" value="CHITIN-BINDING TYPE-2 DOMAIN-CONTAINING PROTEIN-RELATED"/>
    <property type="match status" value="1"/>
</dbReference>
<reference evidence="7 8" key="1">
    <citation type="journal article" date="2024" name="Insects">
        <title>An Improved Chromosome-Level Genome Assembly of the Firefly Pyrocoelia pectoralis.</title>
        <authorList>
            <person name="Fu X."/>
            <person name="Meyer-Rochow V.B."/>
            <person name="Ballantyne L."/>
            <person name="Zhu X."/>
        </authorList>
    </citation>
    <scope>NUCLEOTIDE SEQUENCE [LARGE SCALE GENOMIC DNA]</scope>
    <source>
        <strain evidence="7">XCY_ONT2</strain>
    </source>
</reference>
<dbReference type="Gene3D" id="2.170.140.10">
    <property type="entry name" value="Chitin binding domain"/>
    <property type="match status" value="1"/>
</dbReference>
<evidence type="ECO:0000256" key="4">
    <source>
        <dbReference type="ARBA" id="ARBA00023157"/>
    </source>
</evidence>
<evidence type="ECO:0000259" key="6">
    <source>
        <dbReference type="PROSITE" id="PS50940"/>
    </source>
</evidence>
<organism evidence="7 8">
    <name type="scientific">Pyrocoelia pectoralis</name>
    <dbReference type="NCBI Taxonomy" id="417401"/>
    <lineage>
        <taxon>Eukaryota</taxon>
        <taxon>Metazoa</taxon>
        <taxon>Ecdysozoa</taxon>
        <taxon>Arthropoda</taxon>
        <taxon>Hexapoda</taxon>
        <taxon>Insecta</taxon>
        <taxon>Pterygota</taxon>
        <taxon>Neoptera</taxon>
        <taxon>Endopterygota</taxon>
        <taxon>Coleoptera</taxon>
        <taxon>Polyphaga</taxon>
        <taxon>Elateriformia</taxon>
        <taxon>Elateroidea</taxon>
        <taxon>Lampyridae</taxon>
        <taxon>Lampyrinae</taxon>
        <taxon>Pyrocoelia</taxon>
    </lineage>
</organism>
<dbReference type="EMBL" id="JAVRBK010000002">
    <property type="protein sequence ID" value="KAK5647384.1"/>
    <property type="molecule type" value="Genomic_DNA"/>
</dbReference>
<dbReference type="InterPro" id="IPR036508">
    <property type="entry name" value="Chitin-bd_dom_sf"/>
</dbReference>
<dbReference type="InterPro" id="IPR002557">
    <property type="entry name" value="Chitin-bd_dom"/>
</dbReference>
<accession>A0AAN7VNI2</accession>
<proteinExistence type="predicted"/>
<dbReference type="Proteomes" id="UP001329430">
    <property type="component" value="Chromosome 2"/>
</dbReference>
<dbReference type="GO" id="GO:0008061">
    <property type="term" value="F:chitin binding"/>
    <property type="evidence" value="ECO:0007669"/>
    <property type="project" value="UniProtKB-KW"/>
</dbReference>
<dbReference type="PROSITE" id="PS50940">
    <property type="entry name" value="CHIT_BIND_II"/>
    <property type="match status" value="1"/>
</dbReference>
<dbReference type="AlphaFoldDB" id="A0AAN7VNI2"/>
<dbReference type="PANTHER" id="PTHR23301">
    <property type="entry name" value="CHITIN BINDING PERITROPHIN-A"/>
    <property type="match status" value="1"/>
</dbReference>
<dbReference type="SUPFAM" id="SSF57625">
    <property type="entry name" value="Invertebrate chitin-binding proteins"/>
    <property type="match status" value="1"/>
</dbReference>
<gene>
    <name evidence="7" type="ORF">RI129_002276</name>
</gene>
<keyword evidence="4" id="KW-1015">Disulfide bond</keyword>
<sequence length="145" mass="16456">MNSEVYLNQVSVSVPHSFSQGVHILVCVKQILRFALSVTIVVNPNSEDLSTVVLVDEVQKFGEDALRILNTNEDSMSCPKNYVGKLTHKKNCREFVDCYYGTSHVMPCAAHLLFNNHTKQCDYPEEANCCEFWEEDSSKLVTFLM</sequence>
<dbReference type="InterPro" id="IPR051940">
    <property type="entry name" value="Chitin_bind-dev_reg"/>
</dbReference>
<keyword evidence="2" id="KW-0732">Signal</keyword>
<dbReference type="SMART" id="SM00494">
    <property type="entry name" value="ChtBD2"/>
    <property type="match status" value="1"/>
</dbReference>
<evidence type="ECO:0000256" key="2">
    <source>
        <dbReference type="ARBA" id="ARBA00022729"/>
    </source>
</evidence>
<keyword evidence="8" id="KW-1185">Reference proteome</keyword>
<evidence type="ECO:0000256" key="3">
    <source>
        <dbReference type="ARBA" id="ARBA00022737"/>
    </source>
</evidence>
<dbReference type="Pfam" id="PF01607">
    <property type="entry name" value="CBM_14"/>
    <property type="match status" value="1"/>
</dbReference>
<feature type="domain" description="Chitin-binding type-2" evidence="6">
    <location>
        <begin position="75"/>
        <end position="129"/>
    </location>
</feature>
<evidence type="ECO:0000256" key="1">
    <source>
        <dbReference type="ARBA" id="ARBA00022669"/>
    </source>
</evidence>